<keyword evidence="2" id="KW-0677">Repeat</keyword>
<feature type="transmembrane region" description="Helical" evidence="7">
    <location>
        <begin position="464"/>
        <end position="485"/>
    </location>
</feature>
<dbReference type="AlphaFoldDB" id="A0A913WVW5"/>
<dbReference type="Proteomes" id="UP000887567">
    <property type="component" value="Unplaced"/>
</dbReference>
<accession>A0A913WVW5</accession>
<protein>
    <recommendedName>
        <fullName evidence="8">SRCR domain-containing protein</fullName>
    </recommendedName>
</protein>
<dbReference type="PROSITE" id="PS50287">
    <property type="entry name" value="SRCR_2"/>
    <property type="match status" value="3"/>
</dbReference>
<dbReference type="GO" id="GO:0016020">
    <property type="term" value="C:membrane"/>
    <property type="evidence" value="ECO:0007669"/>
    <property type="project" value="InterPro"/>
</dbReference>
<feature type="disulfide bond" evidence="5">
    <location>
        <begin position="39"/>
        <end position="49"/>
    </location>
</feature>
<dbReference type="InterPro" id="IPR001190">
    <property type="entry name" value="SRCR"/>
</dbReference>
<dbReference type="SMART" id="SM00202">
    <property type="entry name" value="SR"/>
    <property type="match status" value="1"/>
</dbReference>
<keyword evidence="7" id="KW-0472">Membrane</keyword>
<organism evidence="9 10">
    <name type="scientific">Exaiptasia diaphana</name>
    <name type="common">Tropical sea anemone</name>
    <name type="synonym">Aiptasia pulchella</name>
    <dbReference type="NCBI Taxonomy" id="2652724"/>
    <lineage>
        <taxon>Eukaryota</taxon>
        <taxon>Metazoa</taxon>
        <taxon>Cnidaria</taxon>
        <taxon>Anthozoa</taxon>
        <taxon>Hexacorallia</taxon>
        <taxon>Actiniaria</taxon>
        <taxon>Aiptasiidae</taxon>
        <taxon>Exaiptasia</taxon>
    </lineage>
</organism>
<dbReference type="SUPFAM" id="SSF56487">
    <property type="entry name" value="SRCR-like"/>
    <property type="match status" value="3"/>
</dbReference>
<dbReference type="PANTHER" id="PTHR19331:SF465">
    <property type="entry name" value="EGG PEPTIDE SPERACT RECEPTOR"/>
    <property type="match status" value="1"/>
</dbReference>
<feature type="domain" description="SRCR" evidence="8">
    <location>
        <begin position="87"/>
        <end position="195"/>
    </location>
</feature>
<evidence type="ECO:0000256" key="7">
    <source>
        <dbReference type="SAM" id="Phobius"/>
    </source>
</evidence>
<evidence type="ECO:0000259" key="8">
    <source>
        <dbReference type="PROSITE" id="PS50287"/>
    </source>
</evidence>
<evidence type="ECO:0000256" key="4">
    <source>
        <dbReference type="ARBA" id="ARBA00023180"/>
    </source>
</evidence>
<dbReference type="Gene3D" id="3.10.250.10">
    <property type="entry name" value="SRCR-like domain"/>
    <property type="match status" value="3"/>
</dbReference>
<evidence type="ECO:0000256" key="1">
    <source>
        <dbReference type="ARBA" id="ARBA00022729"/>
    </source>
</evidence>
<feature type="domain" description="SRCR" evidence="8">
    <location>
        <begin position="1"/>
        <end position="76"/>
    </location>
</feature>
<name>A0A913WVW5_EXADI</name>
<dbReference type="GeneID" id="110233904"/>
<reference evidence="9" key="1">
    <citation type="submission" date="2022-11" db="UniProtKB">
        <authorList>
            <consortium name="EnsemblMetazoa"/>
        </authorList>
    </citation>
    <scope>IDENTIFICATION</scope>
</reference>
<keyword evidence="7" id="KW-1133">Transmembrane helix</keyword>
<keyword evidence="10" id="KW-1185">Reference proteome</keyword>
<evidence type="ECO:0000256" key="5">
    <source>
        <dbReference type="PROSITE-ProRule" id="PRU00196"/>
    </source>
</evidence>
<keyword evidence="3 5" id="KW-1015">Disulfide bond</keyword>
<comment type="caution">
    <text evidence="5">Lacks conserved residue(s) required for the propagation of feature annotation.</text>
</comment>
<dbReference type="RefSeq" id="XP_020894907.1">
    <property type="nucleotide sequence ID" value="XM_021039248.2"/>
</dbReference>
<evidence type="ECO:0000256" key="2">
    <source>
        <dbReference type="ARBA" id="ARBA00022737"/>
    </source>
</evidence>
<evidence type="ECO:0000313" key="9">
    <source>
        <dbReference type="EnsemblMetazoa" id="XP_020894907.1"/>
    </source>
</evidence>
<dbReference type="InterPro" id="IPR036772">
    <property type="entry name" value="SRCR-like_dom_sf"/>
</dbReference>
<keyword evidence="1" id="KW-0732">Signal</keyword>
<feature type="disulfide bond" evidence="5">
    <location>
        <begin position="164"/>
        <end position="174"/>
    </location>
</feature>
<evidence type="ECO:0000313" key="10">
    <source>
        <dbReference type="Proteomes" id="UP000887567"/>
    </source>
</evidence>
<keyword evidence="7" id="KW-0812">Transmembrane</keyword>
<keyword evidence="4" id="KW-0325">Glycoprotein</keyword>
<dbReference type="Pfam" id="PF00530">
    <property type="entry name" value="SRCR"/>
    <property type="match status" value="1"/>
</dbReference>
<evidence type="ECO:0000256" key="6">
    <source>
        <dbReference type="SAM" id="MobiDB-lite"/>
    </source>
</evidence>
<feature type="domain" description="SRCR" evidence="8">
    <location>
        <begin position="205"/>
        <end position="309"/>
    </location>
</feature>
<proteinExistence type="predicted"/>
<dbReference type="PANTHER" id="PTHR19331">
    <property type="entry name" value="SCAVENGER RECEPTOR DOMAIN-CONTAINING"/>
    <property type="match status" value="1"/>
</dbReference>
<feature type="region of interest" description="Disordered" evidence="6">
    <location>
        <begin position="489"/>
        <end position="513"/>
    </location>
</feature>
<dbReference type="EnsemblMetazoa" id="XM_021039248.2">
    <property type="protein sequence ID" value="XP_020894907.1"/>
    <property type="gene ID" value="LOC110233904"/>
</dbReference>
<sequence length="513" mass="58242">MTAFVVCRMLNYTMAIKADTVWYDLDSVNNTYWPYALNCLGNEGTISNCTYRLSTYTMWKDHQKPAPYRAIYAVCGNLSQVDQLIQVRLNGTNQRNYGLLEVRNKSDVSTWKRICVGLSSWDTNNANVVCKMLGYKQVVGVFLFEISGDSRSRSLSYRRIYYRCQGKESRIEECAQFESDRSCSSLDYYVGVFCENHAIPPPVQYRLSNNKVPNIGFLQLKHRNVWGSVCSRLDKSTSDFICQQLGYLGLEFMDGPPLGIHPPKTVVSWELNKSCNISSNGDCSHGDIWKIHFEGPCKSFNSESYLVCKVASAPRYHLVRGCPPLLIINTAQLSNKEKQLITYYQVTILVFFYNTKWAVFYIPGNTTELNIGDNKTYVRGLNRPLEIEKRYYVNVRAVYEDKNGNLGYGTIETQMYRLPYIKISSACPTSQVPEVSTTLPSTRSFNEQTSVVMNSRQSLGTVEIVGILIGVLLVIAIAGIAFLAYKKRNTSPPQRPEELKLNPVIEDQQAKLK</sequence>
<evidence type="ECO:0000256" key="3">
    <source>
        <dbReference type="ARBA" id="ARBA00023157"/>
    </source>
</evidence>